<evidence type="ECO:0000256" key="4">
    <source>
        <dbReference type="RuleBase" id="RU003694"/>
    </source>
</evidence>
<dbReference type="RefSeq" id="WP_212594747.1">
    <property type="nucleotide sequence ID" value="NZ_CP073587.1"/>
</dbReference>
<dbReference type="SMART" id="SM00825">
    <property type="entry name" value="PKS_KS"/>
    <property type="match status" value="1"/>
</dbReference>
<dbReference type="InterPro" id="IPR020841">
    <property type="entry name" value="PKS_Beta-ketoAc_synthase_dom"/>
</dbReference>
<dbReference type="InterPro" id="IPR018201">
    <property type="entry name" value="Ketoacyl_synth_AS"/>
</dbReference>
<name>A0ABX7YTM6_9GAMM</name>
<accession>A0ABX7YTM6</accession>
<feature type="domain" description="Ketosynthase family 3 (KS3)" evidence="5">
    <location>
        <begin position="1"/>
        <end position="392"/>
    </location>
</feature>
<evidence type="ECO:0000256" key="1">
    <source>
        <dbReference type="ARBA" id="ARBA00005194"/>
    </source>
</evidence>
<proteinExistence type="inferred from homology"/>
<dbReference type="PANTHER" id="PTHR11712">
    <property type="entry name" value="POLYKETIDE SYNTHASE-RELATED"/>
    <property type="match status" value="1"/>
</dbReference>
<dbReference type="InterPro" id="IPR014030">
    <property type="entry name" value="Ketoacyl_synth_N"/>
</dbReference>
<sequence length="397" mass="41874">MPITIRHAGFCTPLGHDPSTILQALVTGDTSAMVSREGWLFDRPAIVGEVAMPLPSLPPALAKFSCRNNALLLQAVQPLRDVIAAAVKHYGADRIGIVLGTSTSGIANGEQALAYYQQHGRFPKDYHYEQQELGSPAEFLQQLLDLQGPAYTVSTACSSSAKVFASGRRLLLSGLCDLVLVGGVDSLSQLTLNGFDALESIDNSRCNPCSRNRHGINIGEGAAVFTLERGDGEILLGGCGESSDAYHISAPHPQGRGAIAAMQAALSQAGLTAADIDYVNLHGTATAKNDAMEALAMNSVFGADAIPPCSSTKPLVGHTLGAAGAIETAFCWLLLSHYNSAQLLPPHRWDGEIDEKLLPLPLVKKGDSARLQHLMSNSFAFGGSNASLILSRGNLHE</sequence>
<keyword evidence="7" id="KW-1185">Reference proteome</keyword>
<dbReference type="Gene3D" id="3.40.47.10">
    <property type="match status" value="2"/>
</dbReference>
<organism evidence="6 7">
    <name type="scientific">Shewanella yunxiaonensis</name>
    <dbReference type="NCBI Taxonomy" id="2829809"/>
    <lineage>
        <taxon>Bacteria</taxon>
        <taxon>Pseudomonadati</taxon>
        <taxon>Pseudomonadota</taxon>
        <taxon>Gammaproteobacteria</taxon>
        <taxon>Alteromonadales</taxon>
        <taxon>Shewanellaceae</taxon>
        <taxon>Shewanella</taxon>
    </lineage>
</organism>
<evidence type="ECO:0000313" key="6">
    <source>
        <dbReference type="EMBL" id="QUN05720.1"/>
    </source>
</evidence>
<dbReference type="CDD" id="cd00834">
    <property type="entry name" value="KAS_I_II"/>
    <property type="match status" value="1"/>
</dbReference>
<dbReference type="PROSITE" id="PS00606">
    <property type="entry name" value="KS3_1"/>
    <property type="match status" value="1"/>
</dbReference>
<dbReference type="PROSITE" id="PS52004">
    <property type="entry name" value="KS3_2"/>
    <property type="match status" value="1"/>
</dbReference>
<comment type="pathway">
    <text evidence="1">Lipid metabolism; fatty acid biosynthesis.</text>
</comment>
<keyword evidence="3 4" id="KW-0808">Transferase</keyword>
<evidence type="ECO:0000256" key="2">
    <source>
        <dbReference type="ARBA" id="ARBA00008467"/>
    </source>
</evidence>
<dbReference type="SUPFAM" id="SSF53901">
    <property type="entry name" value="Thiolase-like"/>
    <property type="match status" value="2"/>
</dbReference>
<dbReference type="EMBL" id="CP073587">
    <property type="protein sequence ID" value="QUN05720.1"/>
    <property type="molecule type" value="Genomic_DNA"/>
</dbReference>
<dbReference type="InterPro" id="IPR016039">
    <property type="entry name" value="Thiolase-like"/>
</dbReference>
<comment type="similarity">
    <text evidence="2 4">Belongs to the thiolase-like superfamily. Beta-ketoacyl-ACP synthases family.</text>
</comment>
<dbReference type="InterPro" id="IPR014031">
    <property type="entry name" value="Ketoacyl_synth_C"/>
</dbReference>
<dbReference type="Pfam" id="PF02801">
    <property type="entry name" value="Ketoacyl-synt_C"/>
    <property type="match status" value="1"/>
</dbReference>
<dbReference type="NCBIfam" id="NF006618">
    <property type="entry name" value="PRK09185.1"/>
    <property type="match status" value="1"/>
</dbReference>
<gene>
    <name evidence="6" type="ORF">KDN34_16315</name>
</gene>
<evidence type="ECO:0000313" key="7">
    <source>
        <dbReference type="Proteomes" id="UP000679575"/>
    </source>
</evidence>
<dbReference type="PANTHER" id="PTHR11712:SF320">
    <property type="entry name" value="BETA-KETOACYL SYNTHASE"/>
    <property type="match status" value="1"/>
</dbReference>
<protein>
    <submittedName>
        <fullName evidence="6">Beta-ketoacyl-[acyl-carrier-protein] synthase family protein</fullName>
    </submittedName>
</protein>
<evidence type="ECO:0000256" key="3">
    <source>
        <dbReference type="ARBA" id="ARBA00022679"/>
    </source>
</evidence>
<reference evidence="6 7" key="1">
    <citation type="submission" date="2021-04" db="EMBL/GenBank/DDBJ databases">
        <title>Novel species identification of genus Shewanella.</title>
        <authorList>
            <person name="Liu G."/>
        </authorList>
    </citation>
    <scope>NUCLEOTIDE SEQUENCE [LARGE SCALE GENOMIC DNA]</scope>
    <source>
        <strain evidence="6 7">FJAT-54481</strain>
    </source>
</reference>
<dbReference type="Pfam" id="PF00109">
    <property type="entry name" value="ketoacyl-synt"/>
    <property type="match status" value="1"/>
</dbReference>
<dbReference type="InterPro" id="IPR000794">
    <property type="entry name" value="Beta-ketoacyl_synthase"/>
</dbReference>
<evidence type="ECO:0000259" key="5">
    <source>
        <dbReference type="PROSITE" id="PS52004"/>
    </source>
</evidence>
<dbReference type="Proteomes" id="UP000679575">
    <property type="component" value="Chromosome"/>
</dbReference>